<proteinExistence type="predicted"/>
<dbReference type="InterPro" id="IPR007202">
    <property type="entry name" value="4Fe-4S_dom"/>
</dbReference>
<keyword evidence="4" id="KW-0411">Iron-sulfur</keyword>
<keyword evidence="3" id="KW-0408">Iron</keyword>
<protein>
    <submittedName>
        <fullName evidence="6">Ferredoxin</fullName>
    </submittedName>
</protein>
<accession>A0A2L1CA40</accession>
<evidence type="ECO:0000259" key="5">
    <source>
        <dbReference type="PROSITE" id="PS51656"/>
    </source>
</evidence>
<keyword evidence="1" id="KW-0004">4Fe-4S</keyword>
<dbReference type="PANTHER" id="PTHR36214">
    <property type="match status" value="1"/>
</dbReference>
<organism evidence="6 9">
    <name type="scientific">Methanococcus maripaludis</name>
    <name type="common">Methanococcus deltae</name>
    <dbReference type="NCBI Taxonomy" id="39152"/>
    <lineage>
        <taxon>Archaea</taxon>
        <taxon>Methanobacteriati</taxon>
        <taxon>Methanobacteriota</taxon>
        <taxon>Methanomada group</taxon>
        <taxon>Methanococci</taxon>
        <taxon>Methanococcales</taxon>
        <taxon>Methanococcaceae</taxon>
        <taxon>Methanococcus</taxon>
    </lineage>
</organism>
<dbReference type="AlphaFoldDB" id="A0A2L1CA40"/>
<reference evidence="6" key="2">
    <citation type="submission" date="2018-02" db="EMBL/GenBank/DDBJ databases">
        <title>Complete genome sequence of the Methanococcus maripaludis type strain JJ (DSM 2067), a model for selenoprotein synthesis in Archaea.</title>
        <authorList>
            <person name="Poehlein A."/>
            <person name="Heym D."/>
            <person name="Quitzke V."/>
            <person name="Fersch J."/>
            <person name="Daniel R."/>
            <person name="Rother M."/>
        </authorList>
    </citation>
    <scope>NUCLEOTIDE SEQUENCE [LARGE SCALE GENOMIC DNA]</scope>
    <source>
        <strain evidence="6">DSM 2067</strain>
    </source>
</reference>
<dbReference type="GO" id="GO:0046872">
    <property type="term" value="F:metal ion binding"/>
    <property type="evidence" value="ECO:0007669"/>
    <property type="project" value="UniProtKB-KW"/>
</dbReference>
<gene>
    <name evidence="7" type="ORF">HNP94_001643</name>
    <name evidence="8" type="ORF">HNP96_001514</name>
    <name evidence="6" type="ORF">MMJJ_07880</name>
</gene>
<evidence type="ECO:0000313" key="11">
    <source>
        <dbReference type="Proteomes" id="UP000590564"/>
    </source>
</evidence>
<reference evidence="8 11" key="3">
    <citation type="submission" date="2020-08" db="EMBL/GenBank/DDBJ databases">
        <title>Genomic Encyclopedia of Type Strains, Phase IV (KMG-V): Genome sequencing to study the core and pangenomes of soil and plant-associated prokaryotes.</title>
        <authorList>
            <person name="Whitman W."/>
        </authorList>
    </citation>
    <scope>NUCLEOTIDE SEQUENCE [LARGE SCALE GENOMIC DNA]</scope>
    <source>
        <strain evidence="7 10">C13</strain>
        <strain evidence="8 11">D1</strain>
    </source>
</reference>
<dbReference type="KEGG" id="mmad:MMJJ_07880"/>
<dbReference type="Proteomes" id="UP000567099">
    <property type="component" value="Unassembled WGS sequence"/>
</dbReference>
<dbReference type="Gene3D" id="1.10.15.40">
    <property type="entry name" value="Electron transport complex subunit B, putative Fe-S cluster"/>
    <property type="match status" value="1"/>
</dbReference>
<dbReference type="PROSITE" id="PS51656">
    <property type="entry name" value="4FE4S"/>
    <property type="match status" value="1"/>
</dbReference>
<dbReference type="RefSeq" id="WP_104837772.1">
    <property type="nucleotide sequence ID" value="NZ_CP026606.1"/>
</dbReference>
<dbReference type="Pfam" id="PF04060">
    <property type="entry name" value="FeS"/>
    <property type="match status" value="1"/>
</dbReference>
<dbReference type="PANTHER" id="PTHR36214:SF3">
    <property type="entry name" value="ACETYL-COA DECARBONYLASE_SYNTHASE COMPLEX SUBUNIT GAMMA"/>
    <property type="match status" value="1"/>
</dbReference>
<evidence type="ECO:0000313" key="8">
    <source>
        <dbReference type="EMBL" id="MBB6497471.1"/>
    </source>
</evidence>
<dbReference type="EMBL" id="CP026606">
    <property type="protein sequence ID" value="AVB76199.1"/>
    <property type="molecule type" value="Genomic_DNA"/>
</dbReference>
<dbReference type="GeneID" id="36101878"/>
<dbReference type="Proteomes" id="UP000239462">
    <property type="component" value="Chromosome"/>
</dbReference>
<evidence type="ECO:0000313" key="9">
    <source>
        <dbReference type="Proteomes" id="UP000239462"/>
    </source>
</evidence>
<reference evidence="9" key="1">
    <citation type="journal article" date="2018" name="Genome Announc.">
        <title>Complete Genome Sequence of the Methanococcus maripaludis Type Strain JJ (DSM 2067), a Model for Selenoprotein Synthesis in Archaea.</title>
        <authorList>
            <person name="Poehlein A."/>
            <person name="Heym D."/>
            <person name="Quitzke V."/>
            <person name="Fersch J."/>
            <person name="Daniel R."/>
            <person name="Rother M."/>
        </authorList>
    </citation>
    <scope>NUCLEOTIDE SEQUENCE [LARGE SCALE GENOMIC DNA]</scope>
    <source>
        <strain evidence="9">DSM 2067</strain>
    </source>
</reference>
<name>A0A2L1CA40_METMI</name>
<feature type="domain" description="4Fe-4S" evidence="5">
    <location>
        <begin position="1"/>
        <end position="57"/>
    </location>
</feature>
<evidence type="ECO:0000313" key="10">
    <source>
        <dbReference type="Proteomes" id="UP000567099"/>
    </source>
</evidence>
<dbReference type="EMBL" id="JACHED010000003">
    <property type="protein sequence ID" value="MBB6497471.1"/>
    <property type="molecule type" value="Genomic_DNA"/>
</dbReference>
<evidence type="ECO:0000256" key="4">
    <source>
        <dbReference type="ARBA" id="ARBA00023014"/>
    </source>
</evidence>
<dbReference type="Proteomes" id="UP000590564">
    <property type="component" value="Unassembled WGS sequence"/>
</dbReference>
<dbReference type="EMBL" id="JACDUO010000002">
    <property type="protein sequence ID" value="MBA2864621.1"/>
    <property type="molecule type" value="Genomic_DNA"/>
</dbReference>
<dbReference type="GO" id="GO:0051539">
    <property type="term" value="F:4 iron, 4 sulfur cluster binding"/>
    <property type="evidence" value="ECO:0007669"/>
    <property type="project" value="UniProtKB-KW"/>
</dbReference>
<dbReference type="InterPro" id="IPR051069">
    <property type="entry name" value="ACDS_complex_subunit"/>
</dbReference>
<sequence length="219" mass="24516">MENIKEITKLLPGYNCKACGFKRCDLFAEKILKGENPENCPLLFKEEFKGNIEKIKEIASTLGSLEIKKTCESKTGLVGLLDGYDADFLLDPLPEEHSCRETLIILSKNPIKKGDHIKYRPLGCPIPHFAEIIDDAHGMYVVHLEGPCNRFNTEKIEYIEVGIALIAAFEGVYNGKTPEVGKTVKFIPTHCMMQKVHSGVVVEVEGNRVLIEGIDLKVW</sequence>
<evidence type="ECO:0000313" key="6">
    <source>
        <dbReference type="EMBL" id="AVB76199.1"/>
    </source>
</evidence>
<keyword evidence="2" id="KW-0479">Metal-binding</keyword>
<evidence type="ECO:0000313" key="7">
    <source>
        <dbReference type="EMBL" id="MBA2864621.1"/>
    </source>
</evidence>
<evidence type="ECO:0000256" key="1">
    <source>
        <dbReference type="ARBA" id="ARBA00022485"/>
    </source>
</evidence>
<evidence type="ECO:0000256" key="3">
    <source>
        <dbReference type="ARBA" id="ARBA00023004"/>
    </source>
</evidence>
<evidence type="ECO:0000256" key="2">
    <source>
        <dbReference type="ARBA" id="ARBA00022723"/>
    </source>
</evidence>